<dbReference type="RefSeq" id="WP_281734697.1">
    <property type="nucleotide sequence ID" value="NZ_JAKETQ010000001.1"/>
</dbReference>
<accession>A0AA41QIE6</accession>
<dbReference type="Pfam" id="PF19739">
    <property type="entry name" value="DUF6228"/>
    <property type="match status" value="2"/>
</dbReference>
<dbReference type="Proteomes" id="UP001156140">
    <property type="component" value="Unassembled WGS sequence"/>
</dbReference>
<reference evidence="1" key="1">
    <citation type="submission" date="2022-03" db="EMBL/GenBank/DDBJ databases">
        <title>The complete genome sequence of a Methyloterrigena soli.</title>
        <authorList>
            <person name="Zi Z."/>
        </authorList>
    </citation>
    <scope>NUCLEOTIDE SEQUENCE</scope>
    <source>
        <strain evidence="1">M48</strain>
    </source>
</reference>
<proteinExistence type="predicted"/>
<dbReference type="EMBL" id="JALAZD010000001">
    <property type="protein sequence ID" value="MCI0125476.1"/>
    <property type="molecule type" value="Genomic_DNA"/>
</dbReference>
<dbReference type="InterPro" id="IPR046196">
    <property type="entry name" value="DUF6228"/>
</dbReference>
<organism evidence="1 2">
    <name type="scientific">Paradevosia shaoguanensis</name>
    <dbReference type="NCBI Taxonomy" id="1335043"/>
    <lineage>
        <taxon>Bacteria</taxon>
        <taxon>Pseudomonadati</taxon>
        <taxon>Pseudomonadota</taxon>
        <taxon>Alphaproteobacteria</taxon>
        <taxon>Hyphomicrobiales</taxon>
        <taxon>Devosiaceae</taxon>
        <taxon>Paradevosia</taxon>
    </lineage>
</organism>
<dbReference type="AlphaFoldDB" id="A0AA41QIE6"/>
<protein>
    <submittedName>
        <fullName evidence="1">DUF6228 family protein</fullName>
    </submittedName>
</protein>
<comment type="caution">
    <text evidence="1">The sequence shown here is derived from an EMBL/GenBank/DDBJ whole genome shotgun (WGS) entry which is preliminary data.</text>
</comment>
<sequence length="280" mass="31103">MEVELGNEGGKLRFEQVETHSEFTHLLVRLDDGGFSGSTDIWEGGGMRPTLAPFFEELARNWLGWPGVLEWEDIDHHLKLRAKHDGTGRVLMTVSLRPDFREFDRELRGGIVLDAGQLDAIAAALRKLLPQGQELLIGAGTAKLIFASPTLEDDTTVVGVTYLNGTASGATSIWDELYCIPPGGRPHEFFRAMADDWRGWEGERVWRDTSGNSVWRASNDGISRVTLAIELLLRGDSPVELKLSGGLYVELGQLSHIADRLEKLFDRPDWVNLGPNAKRS</sequence>
<evidence type="ECO:0000313" key="1">
    <source>
        <dbReference type="EMBL" id="MCI0125476.1"/>
    </source>
</evidence>
<keyword evidence="2" id="KW-1185">Reference proteome</keyword>
<gene>
    <name evidence="1" type="ORF">ML536_01410</name>
</gene>
<evidence type="ECO:0000313" key="2">
    <source>
        <dbReference type="Proteomes" id="UP001156140"/>
    </source>
</evidence>
<name>A0AA41QIE6_9HYPH</name>